<feature type="region of interest" description="Disordered" evidence="1">
    <location>
        <begin position="226"/>
        <end position="249"/>
    </location>
</feature>
<keyword evidence="3" id="KW-1185">Reference proteome</keyword>
<proteinExistence type="predicted"/>
<dbReference type="EMBL" id="JARIHO010000095">
    <property type="protein sequence ID" value="KAJ7305614.1"/>
    <property type="molecule type" value="Genomic_DNA"/>
</dbReference>
<dbReference type="AlphaFoldDB" id="A0AAD7E9P5"/>
<feature type="compositionally biased region" description="Basic and acidic residues" evidence="1">
    <location>
        <begin position="226"/>
        <end position="243"/>
    </location>
</feature>
<dbReference type="Proteomes" id="UP001218218">
    <property type="component" value="Unassembled WGS sequence"/>
</dbReference>
<evidence type="ECO:0000313" key="2">
    <source>
        <dbReference type="EMBL" id="KAJ7305614.1"/>
    </source>
</evidence>
<comment type="caution">
    <text evidence="2">The sequence shown here is derived from an EMBL/GenBank/DDBJ whole genome shotgun (WGS) entry which is preliminary data.</text>
</comment>
<name>A0AAD7E9P5_9AGAR</name>
<gene>
    <name evidence="2" type="ORF">DFH08DRAFT_824913</name>
</gene>
<evidence type="ECO:0000313" key="3">
    <source>
        <dbReference type="Proteomes" id="UP001218218"/>
    </source>
</evidence>
<sequence>MHMAGESSGQENSNFARRRAEHDLDLEYPIRRARKRWLRKRKVLIRRKQNSYGKTLERQLDETSLYWVNAEPNRDFSLSSSDQFPSLRPPRRLELVHVRTIRTPISIRPCSINTRRPEDLPQEENGVDRKKEKTLYVDNRIQQRHHTVVSECRLDMHVRADLGCVTTLRTRSEKKDRKAKKRKTEEESKREFFLHESWGLMEWEDEGESDNRGSKALLWLRESLEGEREGDARVIRKESEPKHVNSVRS</sequence>
<accession>A0AAD7E9P5</accession>
<reference evidence="2" key="1">
    <citation type="submission" date="2023-03" db="EMBL/GenBank/DDBJ databases">
        <title>Massive genome expansion in bonnet fungi (Mycena s.s.) driven by repeated elements and novel gene families across ecological guilds.</title>
        <authorList>
            <consortium name="Lawrence Berkeley National Laboratory"/>
            <person name="Harder C.B."/>
            <person name="Miyauchi S."/>
            <person name="Viragh M."/>
            <person name="Kuo A."/>
            <person name="Thoen E."/>
            <person name="Andreopoulos B."/>
            <person name="Lu D."/>
            <person name="Skrede I."/>
            <person name="Drula E."/>
            <person name="Henrissat B."/>
            <person name="Morin E."/>
            <person name="Kohler A."/>
            <person name="Barry K."/>
            <person name="LaButti K."/>
            <person name="Morin E."/>
            <person name="Salamov A."/>
            <person name="Lipzen A."/>
            <person name="Mereny Z."/>
            <person name="Hegedus B."/>
            <person name="Baldrian P."/>
            <person name="Stursova M."/>
            <person name="Weitz H."/>
            <person name="Taylor A."/>
            <person name="Grigoriev I.V."/>
            <person name="Nagy L.G."/>
            <person name="Martin F."/>
            <person name="Kauserud H."/>
        </authorList>
    </citation>
    <scope>NUCLEOTIDE SEQUENCE</scope>
    <source>
        <strain evidence="2">CBHHK002</strain>
    </source>
</reference>
<organism evidence="2 3">
    <name type="scientific">Mycena albidolilacea</name>
    <dbReference type="NCBI Taxonomy" id="1033008"/>
    <lineage>
        <taxon>Eukaryota</taxon>
        <taxon>Fungi</taxon>
        <taxon>Dikarya</taxon>
        <taxon>Basidiomycota</taxon>
        <taxon>Agaricomycotina</taxon>
        <taxon>Agaricomycetes</taxon>
        <taxon>Agaricomycetidae</taxon>
        <taxon>Agaricales</taxon>
        <taxon>Marasmiineae</taxon>
        <taxon>Mycenaceae</taxon>
        <taxon>Mycena</taxon>
    </lineage>
</organism>
<evidence type="ECO:0000256" key="1">
    <source>
        <dbReference type="SAM" id="MobiDB-lite"/>
    </source>
</evidence>
<protein>
    <submittedName>
        <fullName evidence="2">Uncharacterized protein</fullName>
    </submittedName>
</protein>